<gene>
    <name evidence="1" type="ORF">HMPREF1336_00901</name>
</gene>
<dbReference type="Proteomes" id="UP000004117">
    <property type="component" value="Unassembled WGS sequence"/>
</dbReference>
<evidence type="ECO:0000313" key="2">
    <source>
        <dbReference type="Proteomes" id="UP000004117"/>
    </source>
</evidence>
<proteinExistence type="predicted"/>
<accession>A0AAV3GN69</accession>
<evidence type="ECO:0000313" key="1">
    <source>
        <dbReference type="EMBL" id="EJV18776.1"/>
    </source>
</evidence>
<dbReference type="AlphaFoldDB" id="A0AAV3GN69"/>
<dbReference type="EMBL" id="ALZR01000031">
    <property type="protein sequence ID" value="EJV18776.1"/>
    <property type="molecule type" value="Genomic_DNA"/>
</dbReference>
<sequence>MFLNNACVENPAQDICINPINGTRKCFWEFWAGLSMLKEISGTMTYCYIPFFY</sequence>
<comment type="caution">
    <text evidence="1">The sequence shown here is derived from an EMBL/GenBank/DDBJ whole genome shotgun (WGS) entry which is preliminary data.</text>
</comment>
<organism evidence="1 2">
    <name type="scientific">Enterococcus faecalis ERV63</name>
    <dbReference type="NCBI Taxonomy" id="1134793"/>
    <lineage>
        <taxon>Bacteria</taxon>
        <taxon>Bacillati</taxon>
        <taxon>Bacillota</taxon>
        <taxon>Bacilli</taxon>
        <taxon>Lactobacillales</taxon>
        <taxon>Enterococcaceae</taxon>
        <taxon>Enterococcus</taxon>
    </lineage>
</organism>
<name>A0AAV3GN69_ENTFL</name>
<protein>
    <submittedName>
        <fullName evidence="1">Uncharacterized protein</fullName>
    </submittedName>
</protein>
<reference evidence="1 2" key="1">
    <citation type="submission" date="2012-04" db="EMBL/GenBank/DDBJ databases">
        <authorList>
            <person name="Weinstock G."/>
            <person name="Sodergren E."/>
            <person name="Lobos E.A."/>
            <person name="Fulton L."/>
            <person name="Fulton R."/>
            <person name="Courtney L."/>
            <person name="Fronick C."/>
            <person name="O'Laughlin M."/>
            <person name="Godfrey J."/>
            <person name="Wilson R.M."/>
            <person name="Miner T."/>
            <person name="Farmer C."/>
            <person name="Delehaunty K."/>
            <person name="Cordes M."/>
            <person name="Minx P."/>
            <person name="Tomlinson C."/>
            <person name="Chen J."/>
            <person name="Wollam A."/>
            <person name="Pepin K.H."/>
            <person name="Bhonagiri V."/>
            <person name="Zhang X."/>
            <person name="Suruliraj S."/>
            <person name="Warren W."/>
            <person name="Mitreva M."/>
            <person name="Mardis E.R."/>
            <person name="Wilson R.K."/>
        </authorList>
    </citation>
    <scope>NUCLEOTIDE SEQUENCE [LARGE SCALE GENOMIC DNA]</scope>
    <source>
        <strain evidence="1 2">ERV63</strain>
    </source>
</reference>